<organism evidence="3 4">
    <name type="scientific">Heterodera schachtii</name>
    <name type="common">Sugarbeet cyst nematode worm</name>
    <name type="synonym">Tylenchus schachtii</name>
    <dbReference type="NCBI Taxonomy" id="97005"/>
    <lineage>
        <taxon>Eukaryota</taxon>
        <taxon>Metazoa</taxon>
        <taxon>Ecdysozoa</taxon>
        <taxon>Nematoda</taxon>
        <taxon>Chromadorea</taxon>
        <taxon>Rhabditida</taxon>
        <taxon>Tylenchina</taxon>
        <taxon>Tylenchomorpha</taxon>
        <taxon>Tylenchoidea</taxon>
        <taxon>Heteroderidae</taxon>
        <taxon>Heteroderinae</taxon>
        <taxon>Heterodera</taxon>
    </lineage>
</organism>
<proteinExistence type="predicted"/>
<sequence>MSLFLFPSVLLFIFLQLNSSLIRADYVTMPSSYGTSGGMSQSYGMGGGGPPAAYDTGARGSYGSAGATSYGTGSMASGASYGQTAPKMSVAMPPAMPPPPAMPMAASYGGDGSGRYGNDGRR</sequence>
<dbReference type="Proteomes" id="UP001620645">
    <property type="component" value="Unassembled WGS sequence"/>
</dbReference>
<keyword evidence="4" id="KW-1185">Reference proteome</keyword>
<dbReference type="EMBL" id="JBICCN010000309">
    <property type="protein sequence ID" value="KAL3078895.1"/>
    <property type="molecule type" value="Genomic_DNA"/>
</dbReference>
<evidence type="ECO:0000256" key="2">
    <source>
        <dbReference type="SAM" id="SignalP"/>
    </source>
</evidence>
<feature type="signal peptide" evidence="2">
    <location>
        <begin position="1"/>
        <end position="24"/>
    </location>
</feature>
<name>A0ABD2IMW8_HETSC</name>
<feature type="region of interest" description="Disordered" evidence="1">
    <location>
        <begin position="101"/>
        <end position="122"/>
    </location>
</feature>
<accession>A0ABD2IMW8</accession>
<keyword evidence="2" id="KW-0732">Signal</keyword>
<evidence type="ECO:0000256" key="1">
    <source>
        <dbReference type="SAM" id="MobiDB-lite"/>
    </source>
</evidence>
<reference evidence="3 4" key="1">
    <citation type="submission" date="2024-10" db="EMBL/GenBank/DDBJ databases">
        <authorList>
            <person name="Kim D."/>
        </authorList>
    </citation>
    <scope>NUCLEOTIDE SEQUENCE [LARGE SCALE GENOMIC DNA]</scope>
    <source>
        <strain evidence="3">Taebaek</strain>
    </source>
</reference>
<protein>
    <submittedName>
        <fullName evidence="3">Uncharacterized protein</fullName>
    </submittedName>
</protein>
<dbReference type="AlphaFoldDB" id="A0ABD2IMW8"/>
<evidence type="ECO:0000313" key="4">
    <source>
        <dbReference type="Proteomes" id="UP001620645"/>
    </source>
</evidence>
<gene>
    <name evidence="3" type="ORF">niasHS_014677</name>
</gene>
<feature type="compositionally biased region" description="Gly residues" evidence="1">
    <location>
        <begin position="109"/>
        <end position="122"/>
    </location>
</feature>
<feature type="chain" id="PRO_5044845363" evidence="2">
    <location>
        <begin position="25"/>
        <end position="122"/>
    </location>
</feature>
<comment type="caution">
    <text evidence="3">The sequence shown here is derived from an EMBL/GenBank/DDBJ whole genome shotgun (WGS) entry which is preliminary data.</text>
</comment>
<evidence type="ECO:0000313" key="3">
    <source>
        <dbReference type="EMBL" id="KAL3078895.1"/>
    </source>
</evidence>